<gene>
    <name evidence="8" type="ORF">D6C19_11115</name>
</gene>
<dbReference type="InterPro" id="IPR036259">
    <property type="entry name" value="MFS_trans_sf"/>
</dbReference>
<organism evidence="8 9">
    <name type="scientific">Ligilactobacillus murinus</name>
    <dbReference type="NCBI Taxonomy" id="1622"/>
    <lineage>
        <taxon>Bacteria</taxon>
        <taxon>Bacillati</taxon>
        <taxon>Bacillota</taxon>
        <taxon>Bacilli</taxon>
        <taxon>Lactobacillales</taxon>
        <taxon>Lactobacillaceae</taxon>
        <taxon>Ligilactobacillus</taxon>
    </lineage>
</organism>
<feature type="transmembrane region" description="Helical" evidence="7">
    <location>
        <begin position="336"/>
        <end position="355"/>
    </location>
</feature>
<feature type="transmembrane region" description="Helical" evidence="7">
    <location>
        <begin position="266"/>
        <end position="286"/>
    </location>
</feature>
<evidence type="ECO:0000313" key="9">
    <source>
        <dbReference type="Proteomes" id="UP000289316"/>
    </source>
</evidence>
<evidence type="ECO:0000256" key="2">
    <source>
        <dbReference type="ARBA" id="ARBA00022448"/>
    </source>
</evidence>
<feature type="transmembrane region" description="Helical" evidence="7">
    <location>
        <begin position="114"/>
        <end position="132"/>
    </location>
</feature>
<comment type="caution">
    <text evidence="8">The sequence shown here is derived from an EMBL/GenBank/DDBJ whole genome shotgun (WGS) entry which is preliminary data.</text>
</comment>
<evidence type="ECO:0000256" key="4">
    <source>
        <dbReference type="ARBA" id="ARBA00022692"/>
    </source>
</evidence>
<feature type="transmembrane region" description="Helical" evidence="7">
    <location>
        <begin position="426"/>
        <end position="445"/>
    </location>
</feature>
<keyword evidence="6 7" id="KW-0472">Membrane</keyword>
<keyword evidence="5 7" id="KW-1133">Transmembrane helix</keyword>
<dbReference type="EMBL" id="QZFR01000133">
    <property type="protein sequence ID" value="RXV63286.1"/>
    <property type="molecule type" value="Genomic_DNA"/>
</dbReference>
<sequence>MTLSQMKVSTMEMQVFNIFKAYWGITMNLKRVTNAKLIVVLRKKKHVRYLICAKFVNRIGSALYNLALLTLAAKQTYSTLAIALVKLFENLPGFFDPILAYLTDRETRRLKKAAWLNLFQVLIYFMIAFLMLRVQMPLALFVLILFSNVASDSIDGYISNMFAPFSKTWIDHSERRAISSLDIVLFSLSLVLGQFLGAAWLTLFPGQFFSLSLLNALTFALGLFFIRKIKFDDTVKTLRTVKEHFSIKDFFKKMKLAYTHMQERHLLKIVWLLAESKMIYASYLLLLNVAMASNSELRFGSYAQTLAIWQFISFIGLILGSFLRISWLEKIKYDQIIILINITSFLAMISCFFELSLVNVLVLKLIGTLLSGYMAPRYYTDLIQQIDEEHLTRVESLNNFILLLAAPFGTLQATICLQLFGLRLTWLLELGILVSFMIGREIVIYRSKDK</sequence>
<dbReference type="PANTHER" id="PTHR43266">
    <property type="entry name" value="MACROLIDE-EFFLUX PROTEIN"/>
    <property type="match status" value="1"/>
</dbReference>
<dbReference type="GO" id="GO:0005886">
    <property type="term" value="C:plasma membrane"/>
    <property type="evidence" value="ECO:0007669"/>
    <property type="project" value="UniProtKB-SubCell"/>
</dbReference>
<evidence type="ECO:0000256" key="1">
    <source>
        <dbReference type="ARBA" id="ARBA00004651"/>
    </source>
</evidence>
<evidence type="ECO:0000256" key="7">
    <source>
        <dbReference type="SAM" id="Phobius"/>
    </source>
</evidence>
<evidence type="ECO:0000256" key="3">
    <source>
        <dbReference type="ARBA" id="ARBA00022475"/>
    </source>
</evidence>
<dbReference type="Gene3D" id="1.20.1250.20">
    <property type="entry name" value="MFS general substrate transporter like domains"/>
    <property type="match status" value="1"/>
</dbReference>
<dbReference type="SUPFAM" id="SSF103473">
    <property type="entry name" value="MFS general substrate transporter"/>
    <property type="match status" value="1"/>
</dbReference>
<dbReference type="AlphaFoldDB" id="A0A4Q2A260"/>
<evidence type="ECO:0000256" key="5">
    <source>
        <dbReference type="ARBA" id="ARBA00022989"/>
    </source>
</evidence>
<evidence type="ECO:0000313" key="8">
    <source>
        <dbReference type="EMBL" id="RXV63286.1"/>
    </source>
</evidence>
<keyword evidence="4 7" id="KW-0812">Transmembrane</keyword>
<feature type="transmembrane region" description="Helical" evidence="7">
    <location>
        <begin position="306"/>
        <end position="324"/>
    </location>
</feature>
<feature type="transmembrane region" description="Helical" evidence="7">
    <location>
        <begin position="138"/>
        <end position="158"/>
    </location>
</feature>
<comment type="subcellular location">
    <subcellularLocation>
        <location evidence="1">Cell membrane</location>
        <topology evidence="1">Multi-pass membrane protein</topology>
    </subcellularLocation>
</comment>
<feature type="transmembrane region" description="Helical" evidence="7">
    <location>
        <begin position="179"/>
        <end position="201"/>
    </location>
</feature>
<feature type="transmembrane region" description="Helical" evidence="7">
    <location>
        <begin position="207"/>
        <end position="226"/>
    </location>
</feature>
<proteinExistence type="predicted"/>
<evidence type="ECO:0000256" key="6">
    <source>
        <dbReference type="ARBA" id="ARBA00023136"/>
    </source>
</evidence>
<reference evidence="8 9" key="1">
    <citation type="submission" date="2018-09" db="EMBL/GenBank/DDBJ databases">
        <title>Murine metabolic-syndrome-specific gut microbial biobank.</title>
        <authorList>
            <person name="Liu C."/>
        </authorList>
    </citation>
    <scope>NUCLEOTIDE SEQUENCE [LARGE SCALE GENOMIC DNA]</scope>
    <source>
        <strain evidence="8 9">C-30</strain>
    </source>
</reference>
<name>A0A4Q2A260_9LACO</name>
<dbReference type="OrthoDB" id="9886655at2"/>
<feature type="transmembrane region" description="Helical" evidence="7">
    <location>
        <begin position="400"/>
        <end position="420"/>
    </location>
</feature>
<accession>A0A4Q2A260</accession>
<keyword evidence="2" id="KW-0813">Transport</keyword>
<dbReference type="Proteomes" id="UP000289316">
    <property type="component" value="Unassembled WGS sequence"/>
</dbReference>
<protein>
    <submittedName>
        <fullName evidence="8">MFS transporter permease</fullName>
    </submittedName>
</protein>
<dbReference type="PANTHER" id="PTHR43266:SF2">
    <property type="entry name" value="MAJOR FACILITATOR SUPERFAMILY (MFS) PROFILE DOMAIN-CONTAINING PROTEIN"/>
    <property type="match status" value="1"/>
</dbReference>
<keyword evidence="3" id="KW-1003">Cell membrane</keyword>
<feature type="transmembrane region" description="Helical" evidence="7">
    <location>
        <begin position="361"/>
        <end position="379"/>
    </location>
</feature>